<gene>
    <name evidence="13" type="ORF">Acr_15g0015820</name>
</gene>
<dbReference type="GO" id="GO:0006633">
    <property type="term" value="P:fatty acid biosynthetic process"/>
    <property type="evidence" value="ECO:0007669"/>
    <property type="project" value="UniProtKB-KW"/>
</dbReference>
<evidence type="ECO:0000256" key="3">
    <source>
        <dbReference type="ARBA" id="ARBA00022723"/>
    </source>
</evidence>
<protein>
    <submittedName>
        <fullName evidence="13">Lipoxygenase 1</fullName>
    </submittedName>
</protein>
<evidence type="ECO:0000313" key="14">
    <source>
        <dbReference type="Proteomes" id="UP000585474"/>
    </source>
</evidence>
<keyword evidence="6" id="KW-0223">Dioxygenase</keyword>
<evidence type="ECO:0000256" key="2">
    <source>
        <dbReference type="ARBA" id="ARBA00022516"/>
    </source>
</evidence>
<comment type="similarity">
    <text evidence="1">Belongs to the lipoxygenase family.</text>
</comment>
<dbReference type="OrthoDB" id="1490254at2759"/>
<dbReference type="InterPro" id="IPR001246">
    <property type="entry name" value="LipOase_plant"/>
</dbReference>
<evidence type="ECO:0000259" key="12">
    <source>
        <dbReference type="PROSITE" id="PS51393"/>
    </source>
</evidence>
<keyword evidence="2" id="KW-0444">Lipid biosynthesis</keyword>
<dbReference type="GO" id="GO:0016702">
    <property type="term" value="F:oxidoreductase activity, acting on single donors with incorporation of molecular oxygen, incorporation of two atoms of oxygen"/>
    <property type="evidence" value="ECO:0007669"/>
    <property type="project" value="InterPro"/>
</dbReference>
<evidence type="ECO:0000256" key="9">
    <source>
        <dbReference type="ARBA" id="ARBA00023160"/>
    </source>
</evidence>
<dbReference type="GO" id="GO:0034440">
    <property type="term" value="P:lipid oxidation"/>
    <property type="evidence" value="ECO:0007669"/>
    <property type="project" value="InterPro"/>
</dbReference>
<keyword evidence="9" id="KW-0275">Fatty acid biosynthesis</keyword>
<keyword evidence="8" id="KW-0443">Lipid metabolism</keyword>
<dbReference type="Gene3D" id="2.60.60.20">
    <property type="entry name" value="PLAT/LH2 domain"/>
    <property type="match status" value="1"/>
</dbReference>
<evidence type="ECO:0000256" key="5">
    <source>
        <dbReference type="ARBA" id="ARBA00022832"/>
    </source>
</evidence>
<proteinExistence type="inferred from homology"/>
<keyword evidence="4" id="KW-0925">Oxylipin biosynthesis</keyword>
<evidence type="ECO:0000256" key="4">
    <source>
        <dbReference type="ARBA" id="ARBA00022767"/>
    </source>
</evidence>
<dbReference type="SUPFAM" id="SSF49723">
    <property type="entry name" value="Lipase/lipooxygenase domain (PLAT/LH2 domain)"/>
    <property type="match status" value="1"/>
</dbReference>
<dbReference type="SUPFAM" id="SSF48484">
    <property type="entry name" value="Lipoxigenase"/>
    <property type="match status" value="1"/>
</dbReference>
<dbReference type="CDD" id="cd01751">
    <property type="entry name" value="PLAT_LH2"/>
    <property type="match status" value="1"/>
</dbReference>
<dbReference type="AlphaFoldDB" id="A0A7J0FWK6"/>
<dbReference type="PANTHER" id="PTHR11771">
    <property type="entry name" value="LIPOXYGENASE"/>
    <property type="match status" value="1"/>
</dbReference>
<dbReference type="PROSITE" id="PS50095">
    <property type="entry name" value="PLAT"/>
    <property type="match status" value="1"/>
</dbReference>
<evidence type="ECO:0000256" key="6">
    <source>
        <dbReference type="ARBA" id="ARBA00022964"/>
    </source>
</evidence>
<dbReference type="InterPro" id="IPR036392">
    <property type="entry name" value="PLAT/LH2_dom_sf"/>
</dbReference>
<feature type="domain" description="PLAT" evidence="11">
    <location>
        <begin position="36"/>
        <end position="160"/>
    </location>
</feature>
<organism evidence="13 14">
    <name type="scientific">Actinidia rufa</name>
    <dbReference type="NCBI Taxonomy" id="165716"/>
    <lineage>
        <taxon>Eukaryota</taxon>
        <taxon>Viridiplantae</taxon>
        <taxon>Streptophyta</taxon>
        <taxon>Embryophyta</taxon>
        <taxon>Tracheophyta</taxon>
        <taxon>Spermatophyta</taxon>
        <taxon>Magnoliopsida</taxon>
        <taxon>eudicotyledons</taxon>
        <taxon>Gunneridae</taxon>
        <taxon>Pentapetalae</taxon>
        <taxon>asterids</taxon>
        <taxon>Ericales</taxon>
        <taxon>Actinidiaceae</taxon>
        <taxon>Actinidia</taxon>
    </lineage>
</organism>
<dbReference type="GO" id="GO:0046872">
    <property type="term" value="F:metal ion binding"/>
    <property type="evidence" value="ECO:0007669"/>
    <property type="project" value="UniProtKB-KW"/>
</dbReference>
<evidence type="ECO:0000256" key="8">
    <source>
        <dbReference type="ARBA" id="ARBA00023098"/>
    </source>
</evidence>
<dbReference type="Pfam" id="PF00305">
    <property type="entry name" value="Lipoxygenase"/>
    <property type="match status" value="1"/>
</dbReference>
<dbReference type="InterPro" id="IPR000907">
    <property type="entry name" value="LipOase"/>
</dbReference>
<name>A0A7J0FWK6_9ERIC</name>
<evidence type="ECO:0000256" key="7">
    <source>
        <dbReference type="ARBA" id="ARBA00023002"/>
    </source>
</evidence>
<keyword evidence="14" id="KW-1185">Reference proteome</keyword>
<comment type="caution">
    <text evidence="10">Lacks conserved residue(s) required for the propagation of feature annotation.</text>
</comment>
<keyword evidence="3" id="KW-0479">Metal-binding</keyword>
<evidence type="ECO:0000256" key="10">
    <source>
        <dbReference type="PROSITE-ProRule" id="PRU00152"/>
    </source>
</evidence>
<dbReference type="Proteomes" id="UP000585474">
    <property type="component" value="Unassembled WGS sequence"/>
</dbReference>
<evidence type="ECO:0000313" key="13">
    <source>
        <dbReference type="EMBL" id="GFZ02974.1"/>
    </source>
</evidence>
<dbReference type="InterPro" id="IPR036226">
    <property type="entry name" value="LipOase_C_sf"/>
</dbReference>
<reference evidence="13 14" key="1">
    <citation type="submission" date="2019-07" db="EMBL/GenBank/DDBJ databases">
        <title>De Novo Assembly of kiwifruit Actinidia rufa.</title>
        <authorList>
            <person name="Sugita-Konishi S."/>
            <person name="Sato K."/>
            <person name="Mori E."/>
            <person name="Abe Y."/>
            <person name="Kisaki G."/>
            <person name="Hamano K."/>
            <person name="Suezawa K."/>
            <person name="Otani M."/>
            <person name="Fukuda T."/>
            <person name="Manabe T."/>
            <person name="Gomi K."/>
            <person name="Tabuchi M."/>
            <person name="Akimitsu K."/>
            <person name="Kataoka I."/>
        </authorList>
    </citation>
    <scope>NUCLEOTIDE SEQUENCE [LARGE SCALE GENOMIC DNA]</scope>
    <source>
        <strain evidence="14">cv. Fuchu</strain>
    </source>
</reference>
<feature type="domain" description="Lipoxygenase" evidence="12">
    <location>
        <begin position="163"/>
        <end position="264"/>
    </location>
</feature>
<dbReference type="InterPro" id="IPR001024">
    <property type="entry name" value="PLAT/LH2_dom"/>
</dbReference>
<evidence type="ECO:0000256" key="1">
    <source>
        <dbReference type="ARBA" id="ARBA00009419"/>
    </source>
</evidence>
<dbReference type="InterPro" id="IPR042057">
    <property type="entry name" value="Lipoxy_PLAT/LH2"/>
</dbReference>
<dbReference type="GO" id="GO:0031408">
    <property type="term" value="P:oxylipin biosynthetic process"/>
    <property type="evidence" value="ECO:0007669"/>
    <property type="project" value="UniProtKB-KW"/>
</dbReference>
<dbReference type="InterPro" id="IPR013819">
    <property type="entry name" value="LipOase_C"/>
</dbReference>
<sequence length="264" mass="29988">MDQINDENMNKKMKYEEGEIKNIRGTVLLMKKKFLDSNDLTASLVDRLDEIVGNKVSLQLISAVNEKELRGKLGKPANLEDWDTKITPLTATSVTFNVTFEWEEEIGVPGAFIIKNSHHYEFYLKTVTLEDVPGHGRIHFVCNSWIYPAKCSKKDRVFFTNQDKSAWRTDEEFAREMLAGINPVVICRLQEFPPNSKLNPQVCNNEASSKTKECIEKNLEGLTIDESHVSLNDFELPWCKDGDGEQGPVNGKFVLHSGSDVYIN</sequence>
<dbReference type="PRINTS" id="PR00468">
    <property type="entry name" value="PLTLPOXGNASE"/>
</dbReference>
<keyword evidence="7" id="KW-0560">Oxidoreductase</keyword>
<dbReference type="Gene3D" id="3.10.450.60">
    <property type="match status" value="1"/>
</dbReference>
<dbReference type="PROSITE" id="PS51393">
    <property type="entry name" value="LIPOXYGENASE_3"/>
    <property type="match status" value="1"/>
</dbReference>
<evidence type="ECO:0000259" key="11">
    <source>
        <dbReference type="PROSITE" id="PS50095"/>
    </source>
</evidence>
<dbReference type="SMART" id="SM00308">
    <property type="entry name" value="LH2"/>
    <property type="match status" value="1"/>
</dbReference>
<comment type="caution">
    <text evidence="13">The sequence shown here is derived from an EMBL/GenBank/DDBJ whole genome shotgun (WGS) entry which is preliminary data.</text>
</comment>
<dbReference type="Pfam" id="PF01477">
    <property type="entry name" value="PLAT"/>
    <property type="match status" value="1"/>
</dbReference>
<accession>A0A7J0FWK6</accession>
<dbReference type="EMBL" id="BJWL01000015">
    <property type="protein sequence ID" value="GFZ02974.1"/>
    <property type="molecule type" value="Genomic_DNA"/>
</dbReference>
<keyword evidence="5" id="KW-0276">Fatty acid metabolism</keyword>